<evidence type="ECO:0000259" key="3">
    <source>
        <dbReference type="Pfam" id="PF20235"/>
    </source>
</evidence>
<feature type="domain" description="PIR2-like helical" evidence="3">
    <location>
        <begin position="281"/>
        <end position="390"/>
    </location>
</feature>
<reference evidence="4 5" key="2">
    <citation type="submission" date="2024-10" db="EMBL/GenBank/DDBJ databases">
        <authorList>
            <person name="Ryan C."/>
        </authorList>
    </citation>
    <scope>NUCLEOTIDE SEQUENCE [LARGE SCALE GENOMIC DNA]</scope>
</reference>
<dbReference type="PANTHER" id="PTHR33120">
    <property type="entry name" value="EXPRESSED PROTEIN-RELATED"/>
    <property type="match status" value="1"/>
</dbReference>
<accession>A0ABC9DU24</accession>
<dbReference type="Pfam" id="PF20235">
    <property type="entry name" value="PIR2-like_helical"/>
    <property type="match status" value="2"/>
</dbReference>
<dbReference type="Proteomes" id="UP001497457">
    <property type="component" value="Chromosome 35b"/>
</dbReference>
<protein>
    <submittedName>
        <fullName evidence="4">Uncharacterized protein</fullName>
    </submittedName>
</protein>
<evidence type="ECO:0000259" key="2">
    <source>
        <dbReference type="Pfam" id="PF12274"/>
    </source>
</evidence>
<name>A0ABC9DU24_9POAL</name>
<feature type="compositionally biased region" description="Basic and acidic residues" evidence="1">
    <location>
        <begin position="397"/>
        <end position="411"/>
    </location>
</feature>
<dbReference type="InterPro" id="IPR046527">
    <property type="entry name" value="PIR2-like_helical"/>
</dbReference>
<evidence type="ECO:0000256" key="1">
    <source>
        <dbReference type="SAM" id="MobiDB-lite"/>
    </source>
</evidence>
<dbReference type="Pfam" id="PF12274">
    <property type="entry name" value="DUF3615"/>
    <property type="match status" value="1"/>
</dbReference>
<feature type="domain" description="PIR2-like helical" evidence="3">
    <location>
        <begin position="59"/>
        <end position="154"/>
    </location>
</feature>
<feature type="region of interest" description="Disordered" evidence="1">
    <location>
        <begin position="392"/>
        <end position="434"/>
    </location>
</feature>
<organism evidence="4 5">
    <name type="scientific">Urochloa decumbens</name>
    <dbReference type="NCBI Taxonomy" id="240449"/>
    <lineage>
        <taxon>Eukaryota</taxon>
        <taxon>Viridiplantae</taxon>
        <taxon>Streptophyta</taxon>
        <taxon>Embryophyta</taxon>
        <taxon>Tracheophyta</taxon>
        <taxon>Spermatophyta</taxon>
        <taxon>Magnoliopsida</taxon>
        <taxon>Liliopsida</taxon>
        <taxon>Poales</taxon>
        <taxon>Poaceae</taxon>
        <taxon>PACMAD clade</taxon>
        <taxon>Panicoideae</taxon>
        <taxon>Panicodae</taxon>
        <taxon>Paniceae</taxon>
        <taxon>Melinidinae</taxon>
        <taxon>Urochloa</taxon>
    </lineage>
</organism>
<gene>
    <name evidence="4" type="ORF">URODEC1_LOCUS88950</name>
</gene>
<keyword evidence="5" id="KW-1185">Reference proteome</keyword>
<proteinExistence type="predicted"/>
<dbReference type="EMBL" id="OZ075145">
    <property type="protein sequence ID" value="CAL5045635.1"/>
    <property type="molecule type" value="Genomic_DNA"/>
</dbReference>
<dbReference type="PANTHER" id="PTHR33120:SF57">
    <property type="entry name" value="PIR2-LIKE HELICAL DOMAIN-CONTAINING PROTEIN"/>
    <property type="match status" value="1"/>
</dbReference>
<dbReference type="AlphaFoldDB" id="A0ABC9DU24"/>
<dbReference type="InterPro" id="IPR022059">
    <property type="entry name" value="DUF3615"/>
</dbReference>
<evidence type="ECO:0000313" key="5">
    <source>
        <dbReference type="Proteomes" id="UP001497457"/>
    </source>
</evidence>
<sequence length="728" mass="80452">MGVKRASPSGSGSSVIPRIYDPRTLKNEFHLYKKKEEIRPVLAKIETIYSQVNLDKELVTGNGFCFGLLDPATNILVSNAISKAKSPAAAAAPLPSAGGVRRRRGGRPPAARDMNQRSLDGLTAFLTCLFPYLPDAEAMAYLDAAGLDPLAAALLVIRRRGMRRFGLCSGITVAAVEAAIRCAAAAANHPDPPRLVLAWKRLSHGLQKFVSEIVSKNKPDTVARHVLSMVNFNAASESDTNFQLKEAWELAERRLDDNPIIGTDLPLPSDRVAAKRMLLAMIHGFYLQALARLPTAELSGRYHRSVLMGGYCYGPLDPVSNIIVNTVWYDQNFPSSKQVTLQMLSTSCLWRVAARSLYGLVSFLCTRYPSITPDQALQRLLVTGASLKDADPNLFDMPDRDSNKLRSESDSKQIGQGSPDTDACEMQHGAVEASTPSASVPEAYAAAATAAFYCDPLAQKEFLGSPDVVSKLKVASEALRLQDGYPLSSQDLEFLSVSLLKCSSTSKSCQQQDLAPVKVKKSLYSYRSQCSYRFWGQHKRVSSMVEAALDKFNETQEDRPFRLHIICGANEFVSGPESCFGEKPGDYNPWTPHKYYHTHINFLAVSEGHPDDPPRLFFAECGKDGADTCWCVPVIPQKPDAEQIRCIYCEHEGNRIVHPAMGSFHGRDEFDKLFYLSDMEMYTNDKVITDKMVSIDQVHALEDDAIYQNCCVDDDDSDSDAHYWIDIC</sequence>
<reference evidence="5" key="1">
    <citation type="submission" date="2024-06" db="EMBL/GenBank/DDBJ databases">
        <authorList>
            <person name="Ryan C."/>
        </authorList>
    </citation>
    <scope>NUCLEOTIDE SEQUENCE [LARGE SCALE GENOMIC DNA]</scope>
</reference>
<feature type="domain" description="DUF3615" evidence="2">
    <location>
        <begin position="545"/>
        <end position="659"/>
    </location>
</feature>
<feature type="region of interest" description="Disordered" evidence="1">
    <location>
        <begin position="91"/>
        <end position="114"/>
    </location>
</feature>
<evidence type="ECO:0000313" key="4">
    <source>
        <dbReference type="EMBL" id="CAL5045635.1"/>
    </source>
</evidence>